<feature type="repeat" description="WD" evidence="11">
    <location>
        <begin position="422"/>
        <end position="452"/>
    </location>
</feature>
<evidence type="ECO:0000256" key="1">
    <source>
        <dbReference type="ARBA" id="ARBA00004123"/>
    </source>
</evidence>
<feature type="repeat" description="WD" evidence="11">
    <location>
        <begin position="198"/>
        <end position="237"/>
    </location>
</feature>
<evidence type="ECO:0000256" key="11">
    <source>
        <dbReference type="PROSITE-ProRule" id="PRU00221"/>
    </source>
</evidence>
<dbReference type="AlphaFoldDB" id="A0A9P7GAT1"/>
<evidence type="ECO:0000313" key="13">
    <source>
        <dbReference type="Proteomes" id="UP000775547"/>
    </source>
</evidence>
<keyword evidence="10" id="KW-0539">Nucleus</keyword>
<comment type="subcellular location">
    <subcellularLocation>
        <location evidence="2">Cytoplasm</location>
    </subcellularLocation>
    <subcellularLocation>
        <location evidence="1">Nucleus</location>
    </subcellularLocation>
</comment>
<dbReference type="EMBL" id="JABCKV010000019">
    <property type="protein sequence ID" value="KAG5646628.1"/>
    <property type="molecule type" value="Genomic_DNA"/>
</dbReference>
<dbReference type="Pfam" id="PF00400">
    <property type="entry name" value="WD40"/>
    <property type="match status" value="5"/>
</dbReference>
<feature type="repeat" description="WD" evidence="11">
    <location>
        <begin position="96"/>
        <end position="128"/>
    </location>
</feature>
<protein>
    <recommendedName>
        <fullName evidence="5">Elongator complex protein 2</fullName>
    </recommendedName>
</protein>
<dbReference type="Proteomes" id="UP000775547">
    <property type="component" value="Unassembled WGS sequence"/>
</dbReference>
<dbReference type="PANTHER" id="PTHR44111:SF1">
    <property type="entry name" value="ELONGATOR COMPLEX PROTEIN 2"/>
    <property type="match status" value="1"/>
</dbReference>
<dbReference type="PROSITE" id="PS50294">
    <property type="entry name" value="WD_REPEATS_REGION"/>
    <property type="match status" value="1"/>
</dbReference>
<dbReference type="InterPro" id="IPR037289">
    <property type="entry name" value="Elp2"/>
</dbReference>
<dbReference type="PROSITE" id="PS50082">
    <property type="entry name" value="WD_REPEATS_2"/>
    <property type="match status" value="4"/>
</dbReference>
<dbReference type="GO" id="GO:0033588">
    <property type="term" value="C:elongator holoenzyme complex"/>
    <property type="evidence" value="ECO:0007669"/>
    <property type="project" value="InterPro"/>
</dbReference>
<comment type="similarity">
    <text evidence="4">Belongs to the WD repeat ELP2 family.</text>
</comment>
<dbReference type="SMART" id="SM00320">
    <property type="entry name" value="WD40"/>
    <property type="match status" value="6"/>
</dbReference>
<accession>A0A9P7GAT1</accession>
<keyword evidence="8" id="KW-0819">tRNA processing</keyword>
<dbReference type="InterPro" id="IPR001680">
    <property type="entry name" value="WD40_rpt"/>
</dbReference>
<dbReference type="InterPro" id="IPR015943">
    <property type="entry name" value="WD40/YVTN_repeat-like_dom_sf"/>
</dbReference>
<dbReference type="InterPro" id="IPR020472">
    <property type="entry name" value="WD40_PAC1"/>
</dbReference>
<dbReference type="GO" id="GO:0005634">
    <property type="term" value="C:nucleus"/>
    <property type="evidence" value="ECO:0007669"/>
    <property type="project" value="UniProtKB-SubCell"/>
</dbReference>
<evidence type="ECO:0000256" key="8">
    <source>
        <dbReference type="ARBA" id="ARBA00022694"/>
    </source>
</evidence>
<gene>
    <name evidence="12" type="ORF">DXG03_002932</name>
</gene>
<reference evidence="12" key="1">
    <citation type="submission" date="2020-07" db="EMBL/GenBank/DDBJ databases">
        <authorList>
            <person name="Nieuwenhuis M."/>
            <person name="Van De Peppel L.J.J."/>
        </authorList>
    </citation>
    <scope>NUCLEOTIDE SEQUENCE</scope>
    <source>
        <strain evidence="12">AP01</strain>
        <tissue evidence="12">Mycelium</tissue>
    </source>
</reference>
<evidence type="ECO:0000256" key="6">
    <source>
        <dbReference type="ARBA" id="ARBA00022490"/>
    </source>
</evidence>
<evidence type="ECO:0000256" key="7">
    <source>
        <dbReference type="ARBA" id="ARBA00022574"/>
    </source>
</evidence>
<evidence type="ECO:0000256" key="5">
    <source>
        <dbReference type="ARBA" id="ARBA00020267"/>
    </source>
</evidence>
<dbReference type="PANTHER" id="PTHR44111">
    <property type="entry name" value="ELONGATOR COMPLEX PROTEIN 2"/>
    <property type="match status" value="1"/>
</dbReference>
<evidence type="ECO:0000313" key="12">
    <source>
        <dbReference type="EMBL" id="KAG5646628.1"/>
    </source>
</evidence>
<keyword evidence="9" id="KW-0677">Repeat</keyword>
<proteinExistence type="inferred from homology"/>
<dbReference type="GO" id="GO:0002098">
    <property type="term" value="P:tRNA wobble uridine modification"/>
    <property type="evidence" value="ECO:0007669"/>
    <property type="project" value="InterPro"/>
</dbReference>
<keyword evidence="6" id="KW-0963">Cytoplasm</keyword>
<evidence type="ECO:0000256" key="4">
    <source>
        <dbReference type="ARBA" id="ARBA00005881"/>
    </source>
</evidence>
<comment type="caution">
    <text evidence="12">The sequence shown here is derived from an EMBL/GenBank/DDBJ whole genome shotgun (WGS) entry which is preliminary data.</text>
</comment>
<feature type="repeat" description="WD" evidence="11">
    <location>
        <begin position="307"/>
        <end position="346"/>
    </location>
</feature>
<comment type="pathway">
    <text evidence="3">tRNA modification; 5-methoxycarbonylmethyl-2-thiouridine-tRNA biosynthesis.</text>
</comment>
<evidence type="ECO:0000256" key="10">
    <source>
        <dbReference type="ARBA" id="ARBA00023242"/>
    </source>
</evidence>
<evidence type="ECO:0000256" key="2">
    <source>
        <dbReference type="ARBA" id="ARBA00004496"/>
    </source>
</evidence>
<dbReference type="PRINTS" id="PR00320">
    <property type="entry name" value="GPROTEINBRPT"/>
</dbReference>
<sequence>MLLISLQRRSQRLGPPLWLPYGTSPCVKTHLWSYLPSHALAQDEGDRGVFQTLPGHEGLVTCVRFVSDTAFTSADDRGALFLWRRAESHWRATGRIQAHAKAISTLCVLDDWIATGSSDASVKVWRIKPGGEGSDELVEEQAITLKGRYPLSLALAYLPQSKGGVSRHQILVLAIAGTDSNIHIWTRSDNTFVHASVLAGHEDWVKALDFLVPHSADQPLILASGSQDATIRLWTIEPYNRDVSTPRNYQAAEGLSDELLDAFEASLGDVGEAEEGGKQISLKRHVLTVKSDQGSSQQYSITFDALLVGHEAAVTSLAWKTSSSSLTSPTPTLLSTSTDSSVILWSPSTIGAPTQEDSTSIWINRQRFGDIGGQRLGGFVGGAWAKNGNEALAWGWAGGWRRWVSSSSERARDEAWAEAGAIGGHNGPVKGIDWSPSGRYLLSSGLDQTTRIHGAIPSTDPANSAWHELSRPQVHGYDLLDVAFIDPLRFVSIADEKVARVFEAPGNFVDLAEELGVAKFTESEHNRPIGAAVPPLGLSNKAMEDAKPQDVVREAVKRRPFEGELASTTLWPEIEKIFGHGYEVRGV</sequence>
<dbReference type="OrthoDB" id="27911at2759"/>
<keyword evidence="7 11" id="KW-0853">WD repeat</keyword>
<dbReference type="SUPFAM" id="SSF50978">
    <property type="entry name" value="WD40 repeat-like"/>
    <property type="match status" value="1"/>
</dbReference>
<evidence type="ECO:0000256" key="9">
    <source>
        <dbReference type="ARBA" id="ARBA00022737"/>
    </source>
</evidence>
<dbReference type="Gene3D" id="2.130.10.10">
    <property type="entry name" value="YVTN repeat-like/Quinoprotein amine dehydrogenase"/>
    <property type="match status" value="3"/>
</dbReference>
<evidence type="ECO:0000256" key="3">
    <source>
        <dbReference type="ARBA" id="ARBA00005043"/>
    </source>
</evidence>
<organism evidence="12 13">
    <name type="scientific">Asterophora parasitica</name>
    <dbReference type="NCBI Taxonomy" id="117018"/>
    <lineage>
        <taxon>Eukaryota</taxon>
        <taxon>Fungi</taxon>
        <taxon>Dikarya</taxon>
        <taxon>Basidiomycota</taxon>
        <taxon>Agaricomycotina</taxon>
        <taxon>Agaricomycetes</taxon>
        <taxon>Agaricomycetidae</taxon>
        <taxon>Agaricales</taxon>
        <taxon>Tricholomatineae</taxon>
        <taxon>Lyophyllaceae</taxon>
        <taxon>Asterophora</taxon>
    </lineage>
</organism>
<dbReference type="InterPro" id="IPR036322">
    <property type="entry name" value="WD40_repeat_dom_sf"/>
</dbReference>
<dbReference type="GO" id="GO:0005737">
    <property type="term" value="C:cytoplasm"/>
    <property type="evidence" value="ECO:0007669"/>
    <property type="project" value="UniProtKB-SubCell"/>
</dbReference>
<keyword evidence="13" id="KW-1185">Reference proteome</keyword>
<reference evidence="12" key="2">
    <citation type="submission" date="2021-10" db="EMBL/GenBank/DDBJ databases">
        <title>Phylogenomics reveals ancestral predisposition of the termite-cultivated fungus Termitomyces towards a domesticated lifestyle.</title>
        <authorList>
            <person name="Auxier B."/>
            <person name="Grum-Grzhimaylo A."/>
            <person name="Cardenas M.E."/>
            <person name="Lodge J.D."/>
            <person name="Laessoe T."/>
            <person name="Pedersen O."/>
            <person name="Smith M.E."/>
            <person name="Kuyper T.W."/>
            <person name="Franco-Molano E.A."/>
            <person name="Baroni T.J."/>
            <person name="Aanen D.K."/>
        </authorList>
    </citation>
    <scope>NUCLEOTIDE SEQUENCE</scope>
    <source>
        <strain evidence="12">AP01</strain>
        <tissue evidence="12">Mycelium</tissue>
    </source>
</reference>
<name>A0A9P7GAT1_9AGAR</name>